<dbReference type="InterPro" id="IPR051682">
    <property type="entry name" value="Mito_Persulfide_Diox"/>
</dbReference>
<dbReference type="GO" id="GO:0046872">
    <property type="term" value="F:metal ion binding"/>
    <property type="evidence" value="ECO:0007669"/>
    <property type="project" value="UniProtKB-KW"/>
</dbReference>
<dbReference type="Pfam" id="PF00581">
    <property type="entry name" value="Rhodanese"/>
    <property type="match status" value="1"/>
</dbReference>
<dbReference type="CDD" id="cd07724">
    <property type="entry name" value="POD-like_MBL-fold"/>
    <property type="match status" value="1"/>
</dbReference>
<dbReference type="CDD" id="cd00158">
    <property type="entry name" value="RHOD"/>
    <property type="match status" value="1"/>
</dbReference>
<dbReference type="InterPro" id="IPR001279">
    <property type="entry name" value="Metallo-B-lactamas"/>
</dbReference>
<dbReference type="OrthoDB" id="449487at2759"/>
<dbReference type="SMART" id="SM00450">
    <property type="entry name" value="RHOD"/>
    <property type="match status" value="1"/>
</dbReference>
<dbReference type="PANTHER" id="PTHR43084:SF1">
    <property type="entry name" value="PERSULFIDE DIOXYGENASE ETHE1, MITOCHONDRIAL"/>
    <property type="match status" value="1"/>
</dbReference>
<evidence type="ECO:0000256" key="1">
    <source>
        <dbReference type="ARBA" id="ARBA00022723"/>
    </source>
</evidence>
<dbReference type="InterPro" id="IPR001763">
    <property type="entry name" value="Rhodanese-like_dom"/>
</dbReference>
<dbReference type="InterPro" id="IPR036873">
    <property type="entry name" value="Rhodanese-like_dom_sf"/>
</dbReference>
<reference evidence="3" key="1">
    <citation type="journal article" date="2014" name="Genome Announc.">
        <title>De novo whole-genome sequence and genome annotation of Lichtheimia ramosa.</title>
        <authorList>
            <person name="Linde J."/>
            <person name="Schwartze V."/>
            <person name="Binder U."/>
            <person name="Lass-Florl C."/>
            <person name="Voigt K."/>
            <person name="Horn F."/>
        </authorList>
    </citation>
    <scope>NUCLEOTIDE SEQUENCE</scope>
    <source>
        <strain evidence="3">JMRC FSU:6197</strain>
    </source>
</reference>
<evidence type="ECO:0000259" key="2">
    <source>
        <dbReference type="PROSITE" id="PS50206"/>
    </source>
</evidence>
<dbReference type="PANTHER" id="PTHR43084">
    <property type="entry name" value="PERSULFIDE DIOXYGENASE ETHE1"/>
    <property type="match status" value="1"/>
</dbReference>
<dbReference type="Gene3D" id="3.40.250.10">
    <property type="entry name" value="Rhodanese-like domain"/>
    <property type="match status" value="1"/>
</dbReference>
<dbReference type="EMBL" id="LK023325">
    <property type="protein sequence ID" value="CDS08544.1"/>
    <property type="molecule type" value="Genomic_DNA"/>
</dbReference>
<dbReference type="Pfam" id="PF00753">
    <property type="entry name" value="Lactamase_B"/>
    <property type="match status" value="1"/>
</dbReference>
<dbReference type="SUPFAM" id="SSF52821">
    <property type="entry name" value="Rhodanese/Cell cycle control phosphatase"/>
    <property type="match status" value="1"/>
</dbReference>
<dbReference type="AlphaFoldDB" id="A0A077WNA5"/>
<dbReference type="PROSITE" id="PS50206">
    <property type="entry name" value="RHODANESE_3"/>
    <property type="match status" value="1"/>
</dbReference>
<dbReference type="GO" id="GO:0006749">
    <property type="term" value="P:glutathione metabolic process"/>
    <property type="evidence" value="ECO:0007669"/>
    <property type="project" value="InterPro"/>
</dbReference>
<gene>
    <name evidence="3" type="ORF">LRAMOSA09905</name>
</gene>
<name>A0A077WNA5_9FUNG</name>
<dbReference type="InterPro" id="IPR044528">
    <property type="entry name" value="POD-like_MBL-fold"/>
</dbReference>
<evidence type="ECO:0000313" key="3">
    <source>
        <dbReference type="EMBL" id="CDS08544.1"/>
    </source>
</evidence>
<dbReference type="SUPFAM" id="SSF56281">
    <property type="entry name" value="Metallo-hydrolase/oxidoreductase"/>
    <property type="match status" value="1"/>
</dbReference>
<organism evidence="3">
    <name type="scientific">Lichtheimia ramosa</name>
    <dbReference type="NCBI Taxonomy" id="688394"/>
    <lineage>
        <taxon>Eukaryota</taxon>
        <taxon>Fungi</taxon>
        <taxon>Fungi incertae sedis</taxon>
        <taxon>Mucoromycota</taxon>
        <taxon>Mucoromycotina</taxon>
        <taxon>Mucoromycetes</taxon>
        <taxon>Mucorales</taxon>
        <taxon>Lichtheimiaceae</taxon>
        <taxon>Lichtheimia</taxon>
    </lineage>
</organism>
<accession>A0A077WNA5</accession>
<sequence>MTFTTAKDITPIQAYQRIEETGLYSCHRVHIVDVRERHEIETFGKIEASYNVPFSVYESNRDMFTEALMDLVDKEATVIIYCRSGRRSGIVSKYAAEELGFKDVYNVVGGLNQWTDDHLPIKTHANDHSPWVHTIFEHETATAQYIVTDIVSKESYIIDPVLDYDPLDAVVLPRTAKLILEHVKRFGLNVTKIIDTHVHADHLTAAIYLKEQLPSNPEFCIGSNVVEVQKTFLERYNLSATAFTMDHFDRLVKEEDTWILGDTIHCSVIATPGHTPACMSYRIGDAAFVGDTLFMPDIGTARCDFPGGSAEQMYTSIHKMYKLWPNDIRIYVGHDYPPAASARTHKVMTLLGVHKKMNKMIDDEKSMDEYVKLRSERDANLRVPRFIHPSLQVNLRGGLLPQEEPSVHGKATPQTFIKVPIRFQS</sequence>
<dbReference type="GO" id="GO:0050313">
    <property type="term" value="F:sulfur dioxygenase activity"/>
    <property type="evidence" value="ECO:0007669"/>
    <property type="project" value="InterPro"/>
</dbReference>
<dbReference type="InterPro" id="IPR036866">
    <property type="entry name" value="RibonucZ/Hydroxyglut_hydro"/>
</dbReference>
<keyword evidence="1" id="KW-0479">Metal-binding</keyword>
<dbReference type="Gene3D" id="3.60.15.10">
    <property type="entry name" value="Ribonuclease Z/Hydroxyacylglutathione hydrolase-like"/>
    <property type="match status" value="1"/>
</dbReference>
<feature type="domain" description="Rhodanese" evidence="2">
    <location>
        <begin position="25"/>
        <end position="123"/>
    </location>
</feature>
<dbReference type="GO" id="GO:0070813">
    <property type="term" value="P:hydrogen sulfide metabolic process"/>
    <property type="evidence" value="ECO:0007669"/>
    <property type="project" value="TreeGrafter"/>
</dbReference>
<dbReference type="SMART" id="SM00849">
    <property type="entry name" value="Lactamase_B"/>
    <property type="match status" value="1"/>
</dbReference>
<proteinExistence type="predicted"/>
<protein>
    <recommendedName>
        <fullName evidence="2">Rhodanese domain-containing protein</fullName>
    </recommendedName>
</protein>